<evidence type="ECO:0000256" key="2">
    <source>
        <dbReference type="ARBA" id="ARBA00004651"/>
    </source>
</evidence>
<evidence type="ECO:0000256" key="8">
    <source>
        <dbReference type="ARBA" id="ARBA00022982"/>
    </source>
</evidence>
<evidence type="ECO:0000256" key="9">
    <source>
        <dbReference type="ARBA" id="ARBA00022989"/>
    </source>
</evidence>
<dbReference type="InterPro" id="IPR011577">
    <property type="entry name" value="Cyt_b561_bac/Ni-Hgenase"/>
</dbReference>
<keyword evidence="5" id="KW-0349">Heme</keyword>
<accession>A0ABV4UE69</accession>
<organism evidence="15 16">
    <name type="scientific">Dentiradicibacter hellwigii</name>
    <dbReference type="NCBI Taxonomy" id="3149053"/>
    <lineage>
        <taxon>Bacteria</taxon>
        <taxon>Pseudomonadati</taxon>
        <taxon>Pseudomonadota</taxon>
        <taxon>Betaproteobacteria</taxon>
        <taxon>Rhodocyclales</taxon>
        <taxon>Rhodocyclaceae</taxon>
        <taxon>Dentiradicibacter</taxon>
    </lineage>
</organism>
<feature type="domain" description="Cytochrome b561 bacterial/Ni-hydrogenase" evidence="14">
    <location>
        <begin position="8"/>
        <end position="154"/>
    </location>
</feature>
<keyword evidence="8" id="KW-0249">Electron transport</keyword>
<evidence type="ECO:0000256" key="4">
    <source>
        <dbReference type="ARBA" id="ARBA00022475"/>
    </source>
</evidence>
<evidence type="ECO:0000313" key="15">
    <source>
        <dbReference type="EMBL" id="MFA9949533.1"/>
    </source>
</evidence>
<comment type="similarity">
    <text evidence="12">Belongs to the cytochrome b561 family.</text>
</comment>
<comment type="caution">
    <text evidence="15">The sequence shown here is derived from an EMBL/GenBank/DDBJ whole genome shotgun (WGS) entry which is preliminary data.</text>
</comment>
<evidence type="ECO:0000256" key="12">
    <source>
        <dbReference type="ARBA" id="ARBA00037975"/>
    </source>
</evidence>
<name>A0ABV4UE69_9RHOO</name>
<dbReference type="EMBL" id="JBEUWX010000002">
    <property type="protein sequence ID" value="MFA9949533.1"/>
    <property type="molecule type" value="Genomic_DNA"/>
</dbReference>
<dbReference type="RefSeq" id="WP_418890652.1">
    <property type="nucleotide sequence ID" value="NZ_JBEUWX010000002.1"/>
</dbReference>
<dbReference type="Pfam" id="PF01292">
    <property type="entry name" value="Ni_hydr_CYTB"/>
    <property type="match status" value="1"/>
</dbReference>
<evidence type="ECO:0000256" key="10">
    <source>
        <dbReference type="ARBA" id="ARBA00023004"/>
    </source>
</evidence>
<keyword evidence="4" id="KW-1003">Cell membrane</keyword>
<dbReference type="Proteomes" id="UP001574673">
    <property type="component" value="Unassembled WGS sequence"/>
</dbReference>
<reference evidence="16" key="1">
    <citation type="submission" date="2024-06" db="EMBL/GenBank/DDBJ databases">
        <title>Radixoralia hellwigii gen. nov., sp nov., isolated from a root canal in the human oral cavity.</title>
        <authorList>
            <person name="Bartsch S."/>
            <person name="Wittmer A."/>
            <person name="Schulz A.-K."/>
            <person name="Neumann-Schaal M."/>
            <person name="Wolf J."/>
            <person name="Gronow S."/>
            <person name="Tennert C."/>
            <person name="Haecker G."/>
            <person name="Cieplik F."/>
            <person name="Al-Ahmad A."/>
        </authorList>
    </citation>
    <scope>NUCLEOTIDE SEQUENCE [LARGE SCALE GENOMIC DNA]</scope>
    <source>
        <strain evidence="16">Wk13</strain>
    </source>
</reference>
<sequence length="154" mass="17178">MKTDTRNRYGSISRSFHWIMAVGYLFMFGTAIAWNIDKQFRSSLMGMHKTVGFVLAALIVLRVLWAVTQMSHRPKNNLAARTGHLALYALMIAVPALAIARQIGRAQGNKFLVELGNQWHGELGWVLLVLVAGHVVMTIIHQGRGAPVLSRMWG</sequence>
<keyword evidence="16" id="KW-1185">Reference proteome</keyword>
<feature type="transmembrane region" description="Helical" evidence="13">
    <location>
        <begin position="46"/>
        <end position="65"/>
    </location>
</feature>
<evidence type="ECO:0000256" key="1">
    <source>
        <dbReference type="ARBA" id="ARBA00001970"/>
    </source>
</evidence>
<comment type="cofactor">
    <cofactor evidence="1">
        <name>heme b</name>
        <dbReference type="ChEBI" id="CHEBI:60344"/>
    </cofactor>
</comment>
<proteinExistence type="inferred from homology"/>
<dbReference type="SUPFAM" id="SSF81342">
    <property type="entry name" value="Transmembrane di-heme cytochromes"/>
    <property type="match status" value="1"/>
</dbReference>
<gene>
    <name evidence="15" type="ORF">ABCS64_04185</name>
</gene>
<keyword evidence="11 13" id="KW-0472">Membrane</keyword>
<keyword evidence="10" id="KW-0408">Iron</keyword>
<dbReference type="PANTHER" id="PTHR30529:SF1">
    <property type="entry name" value="CYTOCHROME B561 HOMOLOG 2"/>
    <property type="match status" value="1"/>
</dbReference>
<protein>
    <submittedName>
        <fullName evidence="15">Cytochrome b/b6 domain-containing protein</fullName>
    </submittedName>
</protein>
<comment type="subcellular location">
    <subcellularLocation>
        <location evidence="2">Cell membrane</location>
        <topology evidence="2">Multi-pass membrane protein</topology>
    </subcellularLocation>
</comment>
<keyword evidence="6 13" id="KW-0812">Transmembrane</keyword>
<evidence type="ECO:0000256" key="6">
    <source>
        <dbReference type="ARBA" id="ARBA00022692"/>
    </source>
</evidence>
<keyword evidence="9 13" id="KW-1133">Transmembrane helix</keyword>
<dbReference type="PANTHER" id="PTHR30529">
    <property type="entry name" value="CYTOCHROME B561"/>
    <property type="match status" value="1"/>
</dbReference>
<evidence type="ECO:0000256" key="7">
    <source>
        <dbReference type="ARBA" id="ARBA00022723"/>
    </source>
</evidence>
<evidence type="ECO:0000313" key="16">
    <source>
        <dbReference type="Proteomes" id="UP001574673"/>
    </source>
</evidence>
<dbReference type="Gene3D" id="1.20.950.20">
    <property type="entry name" value="Transmembrane di-heme cytochromes, Chain C"/>
    <property type="match status" value="1"/>
</dbReference>
<feature type="transmembrane region" description="Helical" evidence="13">
    <location>
        <begin position="16"/>
        <end position="34"/>
    </location>
</feature>
<evidence type="ECO:0000256" key="13">
    <source>
        <dbReference type="SAM" id="Phobius"/>
    </source>
</evidence>
<evidence type="ECO:0000256" key="11">
    <source>
        <dbReference type="ARBA" id="ARBA00023136"/>
    </source>
</evidence>
<feature type="transmembrane region" description="Helical" evidence="13">
    <location>
        <begin position="85"/>
        <end position="103"/>
    </location>
</feature>
<evidence type="ECO:0000259" key="14">
    <source>
        <dbReference type="Pfam" id="PF01292"/>
    </source>
</evidence>
<evidence type="ECO:0000256" key="3">
    <source>
        <dbReference type="ARBA" id="ARBA00022448"/>
    </source>
</evidence>
<evidence type="ECO:0000256" key="5">
    <source>
        <dbReference type="ARBA" id="ARBA00022617"/>
    </source>
</evidence>
<dbReference type="InterPro" id="IPR016174">
    <property type="entry name" value="Di-haem_cyt_TM"/>
</dbReference>
<feature type="transmembrane region" description="Helical" evidence="13">
    <location>
        <begin position="123"/>
        <end position="141"/>
    </location>
</feature>
<keyword evidence="3" id="KW-0813">Transport</keyword>
<keyword evidence="7" id="KW-0479">Metal-binding</keyword>
<dbReference type="InterPro" id="IPR052168">
    <property type="entry name" value="Cytochrome_b561_oxidase"/>
</dbReference>